<gene>
    <name evidence="1" type="ORF">AUR66_14915</name>
</gene>
<comment type="caution">
    <text evidence="1">The sequence shown here is derived from an EMBL/GenBank/DDBJ whole genome shotgun (WGS) entry which is preliminary data.</text>
</comment>
<sequence length="141" mass="15255">MQVWSTILWEIRLWLAKVSLFECKIVASVRRDHEVVFSGTVGSFMVSAIAKCINSVSGCCSAVVVFDVARGGDTFRQGETNCVIACNVYFSACVPVCGILRVDIDANTTHKLSGNSTVRIGSNVLSFPCVAVFMPKPDTNI</sequence>
<evidence type="ECO:0000313" key="2">
    <source>
        <dbReference type="Proteomes" id="UP000053157"/>
    </source>
</evidence>
<dbReference type="Proteomes" id="UP000053157">
    <property type="component" value="Unassembled WGS sequence"/>
</dbReference>
<reference evidence="1 2" key="1">
    <citation type="submission" date="2015-12" db="EMBL/GenBank/DDBJ databases">
        <title>Haloferax profundi sp. nov. isolated from the Discovery deep brine-seawater interface in the Red Sea.</title>
        <authorList>
            <person name="Zhang G."/>
            <person name="Stingl U."/>
            <person name="Rashid M."/>
        </authorList>
    </citation>
    <scope>NUCLEOTIDE SEQUENCE [LARGE SCALE GENOMIC DNA]</scope>
    <source>
        <strain evidence="1 2">SB29</strain>
    </source>
</reference>
<name>A0A0W1SLD7_9EURY</name>
<protein>
    <submittedName>
        <fullName evidence="1">Uncharacterized protein</fullName>
    </submittedName>
</protein>
<organism evidence="1 2">
    <name type="scientific">Haloferax profundi</name>
    <dbReference type="NCBI Taxonomy" id="1544718"/>
    <lineage>
        <taxon>Archaea</taxon>
        <taxon>Methanobacteriati</taxon>
        <taxon>Methanobacteriota</taxon>
        <taxon>Stenosarchaea group</taxon>
        <taxon>Halobacteria</taxon>
        <taxon>Halobacteriales</taxon>
        <taxon>Haloferacaceae</taxon>
        <taxon>Haloferax</taxon>
    </lineage>
</organism>
<keyword evidence="2" id="KW-1185">Reference proteome</keyword>
<accession>A0A0W1SLD7</accession>
<proteinExistence type="predicted"/>
<evidence type="ECO:0000313" key="1">
    <source>
        <dbReference type="EMBL" id="KTG27118.1"/>
    </source>
</evidence>
<dbReference type="EMBL" id="LOPV01000192">
    <property type="protein sequence ID" value="KTG27118.1"/>
    <property type="molecule type" value="Genomic_DNA"/>
</dbReference>
<dbReference type="AlphaFoldDB" id="A0A0W1SLD7"/>